<organism evidence="3 4">
    <name type="scientific">Dyadobacter endophyticus</name>
    <dbReference type="NCBI Taxonomy" id="1749036"/>
    <lineage>
        <taxon>Bacteria</taxon>
        <taxon>Pseudomonadati</taxon>
        <taxon>Bacteroidota</taxon>
        <taxon>Cytophagia</taxon>
        <taxon>Cytophagales</taxon>
        <taxon>Spirosomataceae</taxon>
        <taxon>Dyadobacter</taxon>
    </lineage>
</organism>
<evidence type="ECO:0000256" key="1">
    <source>
        <dbReference type="SAM" id="SignalP"/>
    </source>
</evidence>
<accession>A0ABQ1YD43</accession>
<dbReference type="PANTHER" id="PTHR32060">
    <property type="entry name" value="TAIL-SPECIFIC PROTEASE"/>
    <property type="match status" value="1"/>
</dbReference>
<name>A0ABQ1YD43_9BACT</name>
<dbReference type="RefSeq" id="WP_188927993.1">
    <property type="nucleotide sequence ID" value="NZ_BMIA01000001.1"/>
</dbReference>
<dbReference type="PROSITE" id="PS51257">
    <property type="entry name" value="PROKAR_LIPOPROTEIN"/>
    <property type="match status" value="1"/>
</dbReference>
<evidence type="ECO:0000259" key="2">
    <source>
        <dbReference type="Pfam" id="PF03572"/>
    </source>
</evidence>
<proteinExistence type="predicted"/>
<dbReference type="Gene3D" id="3.90.226.10">
    <property type="entry name" value="2-enoyl-CoA Hydratase, Chain A, domain 1"/>
    <property type="match status" value="1"/>
</dbReference>
<dbReference type="InterPro" id="IPR005151">
    <property type="entry name" value="Tail-specific_protease"/>
</dbReference>
<dbReference type="PANTHER" id="PTHR32060:SF30">
    <property type="entry name" value="CARBOXY-TERMINAL PROCESSING PROTEASE CTPA"/>
    <property type="match status" value="1"/>
</dbReference>
<sequence length="500" mass="55571">MKVTVKLGCALLVLAMLIGCNTNPQKGKVPSESSVDTGSIKSVESMRNDLAILWSAIQEMHPGYGIYTTTDDMRDLYSKTYAAIQTPLTESQFITAICPFLCGLRCGHTQIRHSEGYKRSIPSQTAQLPFKVLVRNHRAWITTHQTNQLHTGDEIVGVNNVPAKTIINRGYDFYGDDGYNETFKELFLSQYDGFEDVCNKYYHWHAPYQLTLRTISGAVRTVQIQDIGRGIPINPAAKEVDNYAGWITEKSIPDSRLRFLGNAPVALLQSPPFAYADTVVFKNAFKLIHQKRVKTLILDIRQNTGGDIRVATQLLFYLADTPFQIVKDVKSRLPNPALNSFAKYFDRSTAQGFLLGFRPDHKEGDWYHIEPKPAFGNLYGPFALDKADHFKGKLLVLISGATFSSGALFAAALKAQRKGVIFIGRETAGSEEGCNGVTLQKLTLPATKIVVDFPLMRVVSMAKKPVPGRGIMPNYPVNYSPNDIVTQNDLDLKKAVSIIN</sequence>
<keyword evidence="1" id="KW-0732">Signal</keyword>
<feature type="chain" id="PRO_5046188147" description="Tail specific protease domain-containing protein" evidence="1">
    <location>
        <begin position="25"/>
        <end position="500"/>
    </location>
</feature>
<protein>
    <recommendedName>
        <fullName evidence="2">Tail specific protease domain-containing protein</fullName>
    </recommendedName>
</protein>
<dbReference type="EMBL" id="BMIA01000001">
    <property type="protein sequence ID" value="GGH21735.1"/>
    <property type="molecule type" value="Genomic_DNA"/>
</dbReference>
<dbReference type="SUPFAM" id="SSF52096">
    <property type="entry name" value="ClpP/crotonase"/>
    <property type="match status" value="1"/>
</dbReference>
<evidence type="ECO:0000313" key="3">
    <source>
        <dbReference type="EMBL" id="GGH21735.1"/>
    </source>
</evidence>
<dbReference type="Pfam" id="PF03572">
    <property type="entry name" value="Peptidase_S41"/>
    <property type="match status" value="1"/>
</dbReference>
<keyword evidence="4" id="KW-1185">Reference proteome</keyword>
<evidence type="ECO:0000313" key="4">
    <source>
        <dbReference type="Proteomes" id="UP000600214"/>
    </source>
</evidence>
<feature type="domain" description="Tail specific protease" evidence="2">
    <location>
        <begin position="266"/>
        <end position="476"/>
    </location>
</feature>
<comment type="caution">
    <text evidence="3">The sequence shown here is derived from an EMBL/GenBank/DDBJ whole genome shotgun (WGS) entry which is preliminary data.</text>
</comment>
<gene>
    <name evidence="3" type="ORF">GCM10007423_03090</name>
</gene>
<reference evidence="4" key="1">
    <citation type="journal article" date="2019" name="Int. J. Syst. Evol. Microbiol.">
        <title>The Global Catalogue of Microorganisms (GCM) 10K type strain sequencing project: providing services to taxonomists for standard genome sequencing and annotation.</title>
        <authorList>
            <consortium name="The Broad Institute Genomics Platform"/>
            <consortium name="The Broad Institute Genome Sequencing Center for Infectious Disease"/>
            <person name="Wu L."/>
            <person name="Ma J."/>
        </authorList>
    </citation>
    <scope>NUCLEOTIDE SEQUENCE [LARGE SCALE GENOMIC DNA]</scope>
    <source>
        <strain evidence="4">CGMCC 1.15288</strain>
    </source>
</reference>
<dbReference type="Proteomes" id="UP000600214">
    <property type="component" value="Unassembled WGS sequence"/>
</dbReference>
<feature type="signal peptide" evidence="1">
    <location>
        <begin position="1"/>
        <end position="24"/>
    </location>
</feature>
<dbReference type="InterPro" id="IPR029045">
    <property type="entry name" value="ClpP/crotonase-like_dom_sf"/>
</dbReference>